<dbReference type="SUPFAM" id="SSF52540">
    <property type="entry name" value="P-loop containing nucleoside triphosphate hydrolases"/>
    <property type="match status" value="1"/>
</dbReference>
<name>A0ABS2W1R2_STRAS</name>
<dbReference type="PANTHER" id="PTHR44019:SF8">
    <property type="entry name" value="POC1 CENTRIOLAR PROTEIN HOMOLOG"/>
    <property type="match status" value="1"/>
</dbReference>
<keyword evidence="4" id="KW-0812">Transmembrane</keyword>
<dbReference type="InterPro" id="IPR043504">
    <property type="entry name" value="Peptidase_S1_PA_chymotrypsin"/>
</dbReference>
<comment type="caution">
    <text evidence="6">The sequence shown here is derived from an EMBL/GenBank/DDBJ whole genome shotgun (WGS) entry which is preliminary data.</text>
</comment>
<dbReference type="InterPro" id="IPR036322">
    <property type="entry name" value="WD40_repeat_dom_sf"/>
</dbReference>
<keyword evidence="4" id="KW-1133">Transmembrane helix</keyword>
<dbReference type="InterPro" id="IPR019775">
    <property type="entry name" value="WD40_repeat_CS"/>
</dbReference>
<dbReference type="SMART" id="SM00320">
    <property type="entry name" value="WD40"/>
    <property type="match status" value="2"/>
</dbReference>
<dbReference type="Proteomes" id="UP000788262">
    <property type="component" value="Unassembled WGS sequence"/>
</dbReference>
<dbReference type="SUPFAM" id="SSF50494">
    <property type="entry name" value="Trypsin-like serine proteases"/>
    <property type="match status" value="1"/>
</dbReference>
<feature type="repeat" description="WD" evidence="3">
    <location>
        <begin position="805"/>
        <end position="846"/>
    </location>
</feature>
<feature type="transmembrane region" description="Helical" evidence="4">
    <location>
        <begin position="679"/>
        <end position="699"/>
    </location>
</feature>
<dbReference type="InterPro" id="IPR001680">
    <property type="entry name" value="WD40_rpt"/>
</dbReference>
<dbReference type="Pfam" id="PF13365">
    <property type="entry name" value="Trypsin_2"/>
    <property type="match status" value="1"/>
</dbReference>
<proteinExistence type="predicted"/>
<evidence type="ECO:0000256" key="1">
    <source>
        <dbReference type="ARBA" id="ARBA00022574"/>
    </source>
</evidence>
<dbReference type="SUPFAM" id="SSF50978">
    <property type="entry name" value="WD40 repeat-like"/>
    <property type="match status" value="1"/>
</dbReference>
<feature type="repeat" description="WD" evidence="3">
    <location>
        <begin position="763"/>
        <end position="804"/>
    </location>
</feature>
<evidence type="ECO:0000256" key="4">
    <source>
        <dbReference type="SAM" id="Phobius"/>
    </source>
</evidence>
<dbReference type="Pfam" id="PF00400">
    <property type="entry name" value="WD40"/>
    <property type="match status" value="2"/>
</dbReference>
<protein>
    <submittedName>
        <fullName evidence="6">Trypsin-like peptidase domain-containing protein</fullName>
    </submittedName>
</protein>
<keyword evidence="4" id="KW-0472">Membrane</keyword>
<reference evidence="6 7" key="1">
    <citation type="submission" date="2021-02" db="EMBL/GenBank/DDBJ databases">
        <title>Whole genome sequencing of Streptomyces actuosus VRA1.</title>
        <authorList>
            <person name="Sen G."/>
            <person name="Sen A."/>
        </authorList>
    </citation>
    <scope>NUCLEOTIDE SEQUENCE [LARGE SCALE GENOMIC DNA]</scope>
    <source>
        <strain evidence="6 7">VRA1</strain>
    </source>
</reference>
<keyword evidence="2" id="KW-0677">Repeat</keyword>
<dbReference type="InterPro" id="IPR015943">
    <property type="entry name" value="WD40/YVTN_repeat-like_dom_sf"/>
</dbReference>
<dbReference type="Gene3D" id="3.40.50.300">
    <property type="entry name" value="P-loop containing nucleotide triphosphate hydrolases"/>
    <property type="match status" value="1"/>
</dbReference>
<dbReference type="InterPro" id="IPR027417">
    <property type="entry name" value="P-loop_NTPase"/>
</dbReference>
<dbReference type="Pfam" id="PF20703">
    <property type="entry name" value="nSTAND1"/>
    <property type="match status" value="1"/>
</dbReference>
<evidence type="ECO:0000313" key="6">
    <source>
        <dbReference type="EMBL" id="MBN0049214.1"/>
    </source>
</evidence>
<evidence type="ECO:0000259" key="5">
    <source>
        <dbReference type="Pfam" id="PF20703"/>
    </source>
</evidence>
<organism evidence="6 7">
    <name type="scientific">Streptomyces actuosus</name>
    <dbReference type="NCBI Taxonomy" id="1885"/>
    <lineage>
        <taxon>Bacteria</taxon>
        <taxon>Bacillati</taxon>
        <taxon>Actinomycetota</taxon>
        <taxon>Actinomycetes</taxon>
        <taxon>Kitasatosporales</taxon>
        <taxon>Streptomycetaceae</taxon>
        <taxon>Streptomyces</taxon>
    </lineage>
</organism>
<dbReference type="PROSITE" id="PS50294">
    <property type="entry name" value="WD_REPEATS_REGION"/>
    <property type="match status" value="2"/>
</dbReference>
<feature type="domain" description="Novel STAND NTPase 1" evidence="5">
    <location>
        <begin position="203"/>
        <end position="633"/>
    </location>
</feature>
<evidence type="ECO:0000256" key="2">
    <source>
        <dbReference type="ARBA" id="ARBA00022737"/>
    </source>
</evidence>
<accession>A0ABS2W1R2</accession>
<evidence type="ECO:0000256" key="3">
    <source>
        <dbReference type="PROSITE-ProRule" id="PRU00221"/>
    </source>
</evidence>
<dbReference type="PANTHER" id="PTHR44019">
    <property type="entry name" value="WD REPEAT-CONTAINING PROTEIN 55"/>
    <property type="match status" value="1"/>
</dbReference>
<feature type="non-terminal residue" evidence="6">
    <location>
        <position position="856"/>
    </location>
</feature>
<dbReference type="EMBL" id="JAFFZS010000068">
    <property type="protein sequence ID" value="MBN0049214.1"/>
    <property type="molecule type" value="Genomic_DNA"/>
</dbReference>
<dbReference type="PROSITE" id="PS50082">
    <property type="entry name" value="WD_REPEATS_2"/>
    <property type="match status" value="2"/>
</dbReference>
<dbReference type="Gene3D" id="2.40.10.10">
    <property type="entry name" value="Trypsin-like serine proteases"/>
    <property type="match status" value="2"/>
</dbReference>
<dbReference type="InterPro" id="IPR009003">
    <property type="entry name" value="Peptidase_S1_PA"/>
</dbReference>
<dbReference type="InterPro" id="IPR049052">
    <property type="entry name" value="nSTAND1"/>
</dbReference>
<keyword evidence="1 3" id="KW-0853">WD repeat</keyword>
<sequence>MRSGVARIQSRRGESVGAGFLIGDDAVVTCAHVLRAGGYGPGDRVRIVFPHAQGAPWAEGDVPAESWRDPEAEDVAVVRLRETPAAARVLELGSAAGCRGHAVRSFGFPGQAPPGGHFGYAVAGDLLPDDGTDGLLQLTGANDLTRGFSGGPVVDDVTGLVIGMVTAITAADEHLRGQGIAYATPTQALRRIRPGAVEHAVSPYRGLEPFTSEQAAWFHGRDNAVDTVLTALAGQRRALLLLGPSGSGKSSLVQAGVLPALAGGRLPGSDRWRPVVVRPGEHLPTALERHGLPGAAADGITAAARQRVDGDTLCDRLVLVIDQFEEILSGPAAVPSPLPPTQTAPSGGEASATAIEQITDLIRSRVPAVVIIIMRDDFYPRMAAEAPQLLEAASSGLVNVPATLSQQDLHAIITQPARAAGLRLESGLTERIIADVLAADLRGTPTRTAPVTTLVPLELTLRQLWERRDDGRLTHTAYERIGQINGTLTTWCNTALDQLPTAHRTTARRLLTALVRPADPVRRIPAIRQQVPLDVLRDLAADSSRSSPRPPASEPADRTTDAVLAALTRHRIITTHARDPGPPPVGVVAELAHDTLTQDWGELRDWVAEDQQFHTWLHRAEEQRARWARRHDPEDLLHGTALADGLDWSRQRGLPGPLADFLEASHHNQKAALRRAKRINLILIGALVLALIATGLALWQRQTAVTAQQIALSRQLAAQSQGLTDTDPDLASLLAVQAYRTHPTAAASLALYSAAGLPLRHRLTGHSDGVTSVAYSPDGHTLATASNDGTAKLWNTATGHLRTTLTGHHDGVTSVAYSPDGHTLATASNDGTAKLWNTATGHLRTTLTGHHDGVTS</sequence>
<keyword evidence="7" id="KW-1185">Reference proteome</keyword>
<dbReference type="PROSITE" id="PS00678">
    <property type="entry name" value="WD_REPEATS_1"/>
    <property type="match status" value="2"/>
</dbReference>
<dbReference type="Gene3D" id="2.130.10.10">
    <property type="entry name" value="YVTN repeat-like/Quinoprotein amine dehydrogenase"/>
    <property type="match status" value="1"/>
</dbReference>
<evidence type="ECO:0000313" key="7">
    <source>
        <dbReference type="Proteomes" id="UP000788262"/>
    </source>
</evidence>
<dbReference type="RefSeq" id="WP_205387331.1">
    <property type="nucleotide sequence ID" value="NZ_JAFFZS010000068.1"/>
</dbReference>
<gene>
    <name evidence="6" type="ORF">JS756_35150</name>
</gene>
<dbReference type="InterPro" id="IPR050505">
    <property type="entry name" value="WDR55/POC1"/>
</dbReference>